<proteinExistence type="predicted"/>
<evidence type="ECO:0000313" key="1">
    <source>
        <dbReference type="EMBL" id="PZQ66825.1"/>
    </source>
</evidence>
<accession>A0A2W5PWJ0</accession>
<gene>
    <name evidence="1" type="ORF">DI563_22480</name>
</gene>
<dbReference type="Proteomes" id="UP000249135">
    <property type="component" value="Unassembled WGS sequence"/>
</dbReference>
<sequence length="78" mass="8461">MSRTLVASLASPSGHYTAKVYRNAKATTFKTVAFVDGVPHRYADMVNFSEAEALEETHLSLRLCDEMTAGLASRPAAQ</sequence>
<comment type="caution">
    <text evidence="1">The sequence shown here is derived from an EMBL/GenBank/DDBJ whole genome shotgun (WGS) entry which is preliminary data.</text>
</comment>
<name>A0A2W5PWJ0_VARPD</name>
<dbReference type="AlphaFoldDB" id="A0A2W5PWJ0"/>
<dbReference type="EMBL" id="QFPP01000385">
    <property type="protein sequence ID" value="PZQ66825.1"/>
    <property type="molecule type" value="Genomic_DNA"/>
</dbReference>
<organism evidence="1 2">
    <name type="scientific">Variovorax paradoxus</name>
    <dbReference type="NCBI Taxonomy" id="34073"/>
    <lineage>
        <taxon>Bacteria</taxon>
        <taxon>Pseudomonadati</taxon>
        <taxon>Pseudomonadota</taxon>
        <taxon>Betaproteobacteria</taxon>
        <taxon>Burkholderiales</taxon>
        <taxon>Comamonadaceae</taxon>
        <taxon>Variovorax</taxon>
    </lineage>
</organism>
<reference evidence="1 2" key="1">
    <citation type="submission" date="2017-08" db="EMBL/GenBank/DDBJ databases">
        <title>Infants hospitalized years apart are colonized by the same room-sourced microbial strains.</title>
        <authorList>
            <person name="Brooks B."/>
            <person name="Olm M.R."/>
            <person name="Firek B.A."/>
            <person name="Baker R."/>
            <person name="Thomas B.C."/>
            <person name="Morowitz M.J."/>
            <person name="Banfield J.F."/>
        </authorList>
    </citation>
    <scope>NUCLEOTIDE SEQUENCE [LARGE SCALE GENOMIC DNA]</scope>
    <source>
        <strain evidence="1">S2_005_003_R2_41</strain>
    </source>
</reference>
<protein>
    <submittedName>
        <fullName evidence="1">Uncharacterized protein</fullName>
    </submittedName>
</protein>
<evidence type="ECO:0000313" key="2">
    <source>
        <dbReference type="Proteomes" id="UP000249135"/>
    </source>
</evidence>